<dbReference type="AlphaFoldDB" id="A0A501PN05"/>
<keyword evidence="3 5" id="KW-1133">Transmembrane helix</keyword>
<organism evidence="7 8">
    <name type="scientific">Emcibacter nanhaiensis</name>
    <dbReference type="NCBI Taxonomy" id="1505037"/>
    <lineage>
        <taxon>Bacteria</taxon>
        <taxon>Pseudomonadati</taxon>
        <taxon>Pseudomonadota</taxon>
        <taxon>Alphaproteobacteria</taxon>
        <taxon>Emcibacterales</taxon>
        <taxon>Emcibacteraceae</taxon>
        <taxon>Emcibacter</taxon>
    </lineage>
</organism>
<dbReference type="GO" id="GO:0055085">
    <property type="term" value="P:transmembrane transport"/>
    <property type="evidence" value="ECO:0007669"/>
    <property type="project" value="InterPro"/>
</dbReference>
<dbReference type="SUPFAM" id="SSF74653">
    <property type="entry name" value="TolA/TonB C-terminal domain"/>
    <property type="match status" value="1"/>
</dbReference>
<dbReference type="Proteomes" id="UP000319148">
    <property type="component" value="Unassembled WGS sequence"/>
</dbReference>
<protein>
    <submittedName>
        <fullName evidence="7">Energy transducer TonB</fullName>
    </submittedName>
</protein>
<sequence>MPGILTPRSGGEVPSVMITRAGFSLFLALTVTFGLFYIMQQMTAAEAKALTGIGFGIPNWPATTCPGFVHSESEFVSGEPPLYPLAAAQAGLSGYVVVGFDLSAEGRVVDPYVIDSSNEIFEETALASIRNFKYKARISNAVPVPDTGLRFKFTFGLEKQN</sequence>
<comment type="subcellular location">
    <subcellularLocation>
        <location evidence="1">Membrane</location>
        <topology evidence="1">Single-pass membrane protein</topology>
    </subcellularLocation>
</comment>
<comment type="caution">
    <text evidence="7">The sequence shown here is derived from an EMBL/GenBank/DDBJ whole genome shotgun (WGS) entry which is preliminary data.</text>
</comment>
<dbReference type="InterPro" id="IPR037682">
    <property type="entry name" value="TonB_C"/>
</dbReference>
<dbReference type="PROSITE" id="PS52015">
    <property type="entry name" value="TONB_CTD"/>
    <property type="match status" value="1"/>
</dbReference>
<name>A0A501PN05_9PROT</name>
<evidence type="ECO:0000256" key="1">
    <source>
        <dbReference type="ARBA" id="ARBA00004167"/>
    </source>
</evidence>
<feature type="domain" description="TonB C-terminal" evidence="6">
    <location>
        <begin position="68"/>
        <end position="161"/>
    </location>
</feature>
<dbReference type="Pfam" id="PF03544">
    <property type="entry name" value="TonB_C"/>
    <property type="match status" value="1"/>
</dbReference>
<keyword evidence="8" id="KW-1185">Reference proteome</keyword>
<evidence type="ECO:0000256" key="4">
    <source>
        <dbReference type="ARBA" id="ARBA00023136"/>
    </source>
</evidence>
<dbReference type="RefSeq" id="WP_139939231.1">
    <property type="nucleotide sequence ID" value="NZ_JBHSYP010000003.1"/>
</dbReference>
<reference evidence="8" key="1">
    <citation type="submission" date="2019-06" db="EMBL/GenBank/DDBJ databases">
        <title>The complete genome of Emcibacter congregatus ZYLT.</title>
        <authorList>
            <person name="Zhao Z."/>
        </authorList>
    </citation>
    <scope>NUCLEOTIDE SEQUENCE [LARGE SCALE GENOMIC DNA]</scope>
    <source>
        <strain evidence="8">MCCC 1A06723</strain>
    </source>
</reference>
<evidence type="ECO:0000313" key="8">
    <source>
        <dbReference type="Proteomes" id="UP000319148"/>
    </source>
</evidence>
<gene>
    <name evidence="7" type="ORF">FIV46_05545</name>
</gene>
<proteinExistence type="predicted"/>
<dbReference type="GO" id="GO:0016020">
    <property type="term" value="C:membrane"/>
    <property type="evidence" value="ECO:0007669"/>
    <property type="project" value="UniProtKB-SubCell"/>
</dbReference>
<evidence type="ECO:0000313" key="7">
    <source>
        <dbReference type="EMBL" id="TPD61675.1"/>
    </source>
</evidence>
<dbReference type="NCBIfam" id="TIGR01352">
    <property type="entry name" value="tonB_Cterm"/>
    <property type="match status" value="1"/>
</dbReference>
<evidence type="ECO:0000256" key="2">
    <source>
        <dbReference type="ARBA" id="ARBA00022692"/>
    </source>
</evidence>
<evidence type="ECO:0000256" key="3">
    <source>
        <dbReference type="ARBA" id="ARBA00022989"/>
    </source>
</evidence>
<dbReference type="InterPro" id="IPR006260">
    <property type="entry name" value="TonB/TolA_C"/>
</dbReference>
<dbReference type="OrthoDB" id="7225042at2"/>
<keyword evidence="4 5" id="KW-0472">Membrane</keyword>
<accession>A0A501PN05</accession>
<dbReference type="Gene3D" id="3.30.1150.10">
    <property type="match status" value="1"/>
</dbReference>
<evidence type="ECO:0000259" key="6">
    <source>
        <dbReference type="PROSITE" id="PS52015"/>
    </source>
</evidence>
<evidence type="ECO:0000256" key="5">
    <source>
        <dbReference type="SAM" id="Phobius"/>
    </source>
</evidence>
<keyword evidence="2 5" id="KW-0812">Transmembrane</keyword>
<dbReference type="EMBL" id="VFIY01000005">
    <property type="protein sequence ID" value="TPD61675.1"/>
    <property type="molecule type" value="Genomic_DNA"/>
</dbReference>
<feature type="transmembrane region" description="Helical" evidence="5">
    <location>
        <begin position="17"/>
        <end position="38"/>
    </location>
</feature>